<dbReference type="InterPro" id="IPR016181">
    <property type="entry name" value="Acyl_CoA_acyltransferase"/>
</dbReference>
<comment type="caution">
    <text evidence="4">The sequence shown here is derived from an EMBL/GenBank/DDBJ whole genome shotgun (WGS) entry which is preliminary data.</text>
</comment>
<keyword evidence="5" id="KW-1185">Reference proteome</keyword>
<keyword evidence="2" id="KW-0012">Acyltransferase</keyword>
<dbReference type="PROSITE" id="PS51186">
    <property type="entry name" value="GNAT"/>
    <property type="match status" value="1"/>
</dbReference>
<sequence>MLVRDVDLSRDCDAVLRVNREFSTETVFDVRYVDGAFVLRETPRRVTREYPFDFASPGRDHAVVAVVDRAVVGFLATSYQRWNRRLVVEEVFVDSVRRRQGVARAMVDRVLARAGEVGATHLWLETSNVNVPAIRAYQRLGFEFCVLSLYENTPARGEIALHLPRAVGEPPPTRCRF</sequence>
<name>A0A8J3CCX8_9PSEU</name>
<dbReference type="Proteomes" id="UP000637578">
    <property type="component" value="Unassembled WGS sequence"/>
</dbReference>
<proteinExistence type="predicted"/>
<evidence type="ECO:0000313" key="4">
    <source>
        <dbReference type="EMBL" id="GGM47728.1"/>
    </source>
</evidence>
<protein>
    <recommendedName>
        <fullName evidence="3">N-acetyltransferase domain-containing protein</fullName>
    </recommendedName>
</protein>
<evidence type="ECO:0000256" key="1">
    <source>
        <dbReference type="ARBA" id="ARBA00022679"/>
    </source>
</evidence>
<organism evidence="4 5">
    <name type="scientific">Longimycelium tulufanense</name>
    <dbReference type="NCBI Taxonomy" id="907463"/>
    <lineage>
        <taxon>Bacteria</taxon>
        <taxon>Bacillati</taxon>
        <taxon>Actinomycetota</taxon>
        <taxon>Actinomycetes</taxon>
        <taxon>Pseudonocardiales</taxon>
        <taxon>Pseudonocardiaceae</taxon>
        <taxon>Longimycelium</taxon>
    </lineage>
</organism>
<keyword evidence="1" id="KW-0808">Transferase</keyword>
<reference evidence="4" key="2">
    <citation type="submission" date="2020-09" db="EMBL/GenBank/DDBJ databases">
        <authorList>
            <person name="Sun Q."/>
            <person name="Zhou Y."/>
        </authorList>
    </citation>
    <scope>NUCLEOTIDE SEQUENCE</scope>
    <source>
        <strain evidence="4">CGMCC 4.5737</strain>
    </source>
</reference>
<evidence type="ECO:0000313" key="5">
    <source>
        <dbReference type="Proteomes" id="UP000637578"/>
    </source>
</evidence>
<dbReference type="PANTHER" id="PTHR43877">
    <property type="entry name" value="AMINOALKYLPHOSPHONATE N-ACETYLTRANSFERASE-RELATED-RELATED"/>
    <property type="match status" value="1"/>
</dbReference>
<evidence type="ECO:0000259" key="3">
    <source>
        <dbReference type="PROSITE" id="PS51186"/>
    </source>
</evidence>
<evidence type="ECO:0000256" key="2">
    <source>
        <dbReference type="ARBA" id="ARBA00023315"/>
    </source>
</evidence>
<dbReference type="EMBL" id="BMMK01000006">
    <property type="protein sequence ID" value="GGM47728.1"/>
    <property type="molecule type" value="Genomic_DNA"/>
</dbReference>
<dbReference type="CDD" id="cd04301">
    <property type="entry name" value="NAT_SF"/>
    <property type="match status" value="1"/>
</dbReference>
<reference evidence="4" key="1">
    <citation type="journal article" date="2014" name="Int. J. Syst. Evol. Microbiol.">
        <title>Complete genome sequence of Corynebacterium casei LMG S-19264T (=DSM 44701T), isolated from a smear-ripened cheese.</title>
        <authorList>
            <consortium name="US DOE Joint Genome Institute (JGI-PGF)"/>
            <person name="Walter F."/>
            <person name="Albersmeier A."/>
            <person name="Kalinowski J."/>
            <person name="Ruckert C."/>
        </authorList>
    </citation>
    <scope>NUCLEOTIDE SEQUENCE</scope>
    <source>
        <strain evidence="4">CGMCC 4.5737</strain>
    </source>
</reference>
<dbReference type="Pfam" id="PF00583">
    <property type="entry name" value="Acetyltransf_1"/>
    <property type="match status" value="1"/>
</dbReference>
<dbReference type="Gene3D" id="3.40.630.30">
    <property type="match status" value="1"/>
</dbReference>
<dbReference type="AlphaFoldDB" id="A0A8J3CCX8"/>
<gene>
    <name evidence="4" type="ORF">GCM10012275_18480</name>
</gene>
<dbReference type="SUPFAM" id="SSF55729">
    <property type="entry name" value="Acyl-CoA N-acyltransferases (Nat)"/>
    <property type="match status" value="1"/>
</dbReference>
<dbReference type="InterPro" id="IPR000182">
    <property type="entry name" value="GNAT_dom"/>
</dbReference>
<accession>A0A8J3CCX8</accession>
<dbReference type="GO" id="GO:0016747">
    <property type="term" value="F:acyltransferase activity, transferring groups other than amino-acyl groups"/>
    <property type="evidence" value="ECO:0007669"/>
    <property type="project" value="InterPro"/>
</dbReference>
<feature type="domain" description="N-acetyltransferase" evidence="3">
    <location>
        <begin position="1"/>
        <end position="166"/>
    </location>
</feature>
<dbReference type="InterPro" id="IPR050832">
    <property type="entry name" value="Bact_Acetyltransf"/>
</dbReference>